<reference evidence="2" key="1">
    <citation type="submission" date="2022-06" db="EMBL/GenBank/DDBJ databases">
        <title>Aquibacillus sp. a new bacterium isolated from soil saline samples.</title>
        <authorList>
            <person name="Galisteo C."/>
            <person name="De La Haba R."/>
            <person name="Sanchez-Porro C."/>
            <person name="Ventosa A."/>
        </authorList>
    </citation>
    <scope>NUCLEOTIDE SEQUENCE</scope>
    <source>
        <strain evidence="2">JCM 12387</strain>
    </source>
</reference>
<feature type="transmembrane region" description="Helical" evidence="1">
    <location>
        <begin position="140"/>
        <end position="162"/>
    </location>
</feature>
<feature type="transmembrane region" description="Helical" evidence="1">
    <location>
        <begin position="105"/>
        <end position="128"/>
    </location>
</feature>
<evidence type="ECO:0000313" key="3">
    <source>
        <dbReference type="Proteomes" id="UP001145072"/>
    </source>
</evidence>
<organism evidence="2 3">
    <name type="scientific">Aquibacillus koreensis</name>
    <dbReference type="NCBI Taxonomy" id="279446"/>
    <lineage>
        <taxon>Bacteria</taxon>
        <taxon>Bacillati</taxon>
        <taxon>Bacillota</taxon>
        <taxon>Bacilli</taxon>
        <taxon>Bacillales</taxon>
        <taxon>Bacillaceae</taxon>
        <taxon>Aquibacillus</taxon>
    </lineage>
</organism>
<keyword evidence="1" id="KW-1133">Transmembrane helix</keyword>
<feature type="transmembrane region" description="Helical" evidence="1">
    <location>
        <begin position="298"/>
        <end position="316"/>
    </location>
</feature>
<evidence type="ECO:0000256" key="1">
    <source>
        <dbReference type="SAM" id="Phobius"/>
    </source>
</evidence>
<dbReference type="EMBL" id="JAMQJZ010000002">
    <property type="protein sequence ID" value="MDC3419396.1"/>
    <property type="molecule type" value="Genomic_DNA"/>
</dbReference>
<sequence length="367" mass="43766">MIKKVRLFWSYQVDKTERWLEEMALQGWHLIGFNLWNRVFTFKRGEKKDLTYRIQYGKYIELSPTLLKNGWNAVAAEGKWMFLSNEQPNITLYPVRDAMIKRNRLHAYLFSLIAIFLLSVHIPIYLISFALVNTSILPDGLWTILPLFIVDVLLAAFAIYVFRSYRSFEVREMDASIHPIKKGEKMRKIKLGWMYHLEETKEWLERMAEEGYELEKVKAALFTFRRKEANMIKYECAFEFKVQPSFFSTHKELGWQLKFSSNISLLNYSIWAMPYDNDAEVPQFTYDKSEKRESMKRAFKMNIGMSIYLIAILSFSLYTNTQIMDESFINWSFSGFIRPVLCLLLVLWCVKCMQIFLGHRKNMRRMR</sequence>
<keyword evidence="1" id="KW-0812">Transmembrane</keyword>
<comment type="caution">
    <text evidence="2">The sequence shown here is derived from an EMBL/GenBank/DDBJ whole genome shotgun (WGS) entry which is preliminary data.</text>
</comment>
<dbReference type="InterPro" id="IPR021359">
    <property type="entry name" value="DUF2812"/>
</dbReference>
<dbReference type="AlphaFoldDB" id="A0A9X4AGX6"/>
<gene>
    <name evidence="2" type="ORF">NC661_03345</name>
</gene>
<accession>A0A9X4AGX6</accession>
<dbReference type="RefSeq" id="WP_259869852.1">
    <property type="nucleotide sequence ID" value="NZ_JAMQJZ010000002.1"/>
</dbReference>
<keyword evidence="1" id="KW-0472">Membrane</keyword>
<name>A0A9X4AGX6_9BACI</name>
<protein>
    <submittedName>
        <fullName evidence="2">DUF2812 domain-containing protein</fullName>
    </submittedName>
</protein>
<evidence type="ECO:0000313" key="2">
    <source>
        <dbReference type="EMBL" id="MDC3419396.1"/>
    </source>
</evidence>
<dbReference type="Pfam" id="PF11193">
    <property type="entry name" value="DUF2812"/>
    <property type="match status" value="2"/>
</dbReference>
<proteinExistence type="predicted"/>
<keyword evidence="3" id="KW-1185">Reference proteome</keyword>
<feature type="transmembrane region" description="Helical" evidence="1">
    <location>
        <begin position="336"/>
        <end position="357"/>
    </location>
</feature>
<dbReference type="Proteomes" id="UP001145072">
    <property type="component" value="Unassembled WGS sequence"/>
</dbReference>